<dbReference type="Pfam" id="PF17820">
    <property type="entry name" value="PDZ_6"/>
    <property type="match status" value="1"/>
</dbReference>
<dbReference type="InterPro" id="IPR045375">
    <property type="entry name" value="Put_radical_SAM-like_N"/>
</dbReference>
<protein>
    <submittedName>
        <fullName evidence="4">Putative FeS-containing Cyanobacterial-specific oxidoreductase</fullName>
    </submittedName>
</protein>
<sequence length="499" mass="54861">MTIVVSAALVVWITGIWYNRLVFPCSIICFRGKEGTVAKTYPGVILRVPEGSLADELGLAAGDKILTINDMPLRDIIDVSFAMADEEIELLVEHIDGTQECIAFDKDYDEELGAEFESAVFDGIRACANHCYFCFVDMIAPHMRRSLSVKDDDYRLSFLYGNFVTLTNMGEADYARIARLHLSPLYVSVQCTNPVLRAEILRCSWAGDILGQLARLEEAGVEYHTQVVLCAGLNDGEELERTIRDITARRPHALSLAIVPVGLTKHRTDPFPLVQFDRDGAARVIDQVEPWQEKMRAEEGRTFIYLADEFYFLAGREVPPAAMYDGFPQLDNGIGLTRSFIGEWDAAKESGAACGARLAVVSGTAVAPVLAAKAREVDPLEQNIFVLPVENRHFGAMVNVSGLLIGADIAAALREMSQAVDGVLIPASALREGEDVFLDDMPLDALRAEFPALRIEPVATGADYYAALSDWAHYHRTRASGGYTWQSNAGYTKPVAGNR</sequence>
<feature type="domain" description="PDZ" evidence="2">
    <location>
        <begin position="44"/>
        <end position="93"/>
    </location>
</feature>
<evidence type="ECO:0000259" key="1">
    <source>
        <dbReference type="Pfam" id="PF04459"/>
    </source>
</evidence>
<dbReference type="InterPro" id="IPR041489">
    <property type="entry name" value="PDZ_6"/>
</dbReference>
<dbReference type="AlphaFoldDB" id="C4V2R5"/>
<dbReference type="Gene3D" id="2.30.42.10">
    <property type="match status" value="1"/>
</dbReference>
<evidence type="ECO:0000313" key="4">
    <source>
        <dbReference type="EMBL" id="EEQ48857.1"/>
    </source>
</evidence>
<dbReference type="EMBL" id="ACLA01000011">
    <property type="protein sequence ID" value="EEQ48857.1"/>
    <property type="molecule type" value="Genomic_DNA"/>
</dbReference>
<gene>
    <name evidence="4" type="ORF">HMPREF0908_0885</name>
</gene>
<dbReference type="InterPro" id="IPR007549">
    <property type="entry name" value="DUF512"/>
</dbReference>
<reference evidence="4 5" key="1">
    <citation type="submission" date="2009-04" db="EMBL/GenBank/DDBJ databases">
        <authorList>
            <person name="Qin X."/>
            <person name="Bachman B."/>
            <person name="Battles P."/>
            <person name="Bell A."/>
            <person name="Bess C."/>
            <person name="Bickham C."/>
            <person name="Chaboub L."/>
            <person name="Chen D."/>
            <person name="Coyle M."/>
            <person name="Deiros D.R."/>
            <person name="Dinh H."/>
            <person name="Forbes L."/>
            <person name="Fowler G."/>
            <person name="Francisco L."/>
            <person name="Fu Q."/>
            <person name="Gubbala S."/>
            <person name="Hale W."/>
            <person name="Han Y."/>
            <person name="Hemphill L."/>
            <person name="Highlander S.K."/>
            <person name="Hirani K."/>
            <person name="Hogues M."/>
            <person name="Jackson L."/>
            <person name="Jakkamsetti A."/>
            <person name="Javaid M."/>
            <person name="Jiang H."/>
            <person name="Korchina V."/>
            <person name="Kovar C."/>
            <person name="Lara F."/>
            <person name="Lee S."/>
            <person name="Mata R."/>
            <person name="Mathew T."/>
            <person name="Moen C."/>
            <person name="Morales K."/>
            <person name="Munidasa M."/>
            <person name="Nazareth L."/>
            <person name="Ngo R."/>
            <person name="Nguyen L."/>
            <person name="Okwuonu G."/>
            <person name="Ongeri F."/>
            <person name="Patil S."/>
            <person name="Petrosino J."/>
            <person name="Pham C."/>
            <person name="Pham P."/>
            <person name="Pu L.-L."/>
            <person name="Puazo M."/>
            <person name="Raj R."/>
            <person name="Reid J."/>
            <person name="Rouhana J."/>
            <person name="Saada N."/>
            <person name="Shang Y."/>
            <person name="Simmons D."/>
            <person name="Thornton R."/>
            <person name="Warren J."/>
            <person name="Weissenberger G."/>
            <person name="Zhang J."/>
            <person name="Zhang L."/>
            <person name="Zhou C."/>
            <person name="Zhu D."/>
            <person name="Muzny D."/>
            <person name="Worley K."/>
            <person name="Gibbs R."/>
        </authorList>
    </citation>
    <scope>NUCLEOTIDE SEQUENCE [LARGE SCALE GENOMIC DNA]</scope>
    <source>
        <strain evidence="4 5">ATCC 43531</strain>
    </source>
</reference>
<dbReference type="Proteomes" id="UP000005309">
    <property type="component" value="Unassembled WGS sequence"/>
</dbReference>
<evidence type="ECO:0000313" key="5">
    <source>
        <dbReference type="Proteomes" id="UP000005309"/>
    </source>
</evidence>
<dbReference type="InterPro" id="IPR036034">
    <property type="entry name" value="PDZ_sf"/>
</dbReference>
<dbReference type="Pfam" id="PF19238">
    <property type="entry name" value="Radical_SAM_2"/>
    <property type="match status" value="1"/>
</dbReference>
<accession>C4V2R5</accession>
<organism evidence="4 5">
    <name type="scientific">Selenomonas flueggei ATCC 43531</name>
    <dbReference type="NCBI Taxonomy" id="638302"/>
    <lineage>
        <taxon>Bacteria</taxon>
        <taxon>Bacillati</taxon>
        <taxon>Bacillota</taxon>
        <taxon>Negativicutes</taxon>
        <taxon>Selenomonadales</taxon>
        <taxon>Selenomonadaceae</taxon>
        <taxon>Selenomonas</taxon>
    </lineage>
</organism>
<dbReference type="InterPro" id="IPR058240">
    <property type="entry name" value="rSAM_sf"/>
</dbReference>
<dbReference type="STRING" id="638302.HMPREF0908_0885"/>
<comment type="caution">
    <text evidence="4">The sequence shown here is derived from an EMBL/GenBank/DDBJ whole genome shotgun (WGS) entry which is preliminary data.</text>
</comment>
<feature type="domain" description="DUF512" evidence="1">
    <location>
        <begin position="259"/>
        <end position="450"/>
    </location>
</feature>
<keyword evidence="5" id="KW-1185">Reference proteome</keyword>
<evidence type="ECO:0000259" key="2">
    <source>
        <dbReference type="Pfam" id="PF17820"/>
    </source>
</evidence>
<dbReference type="eggNOG" id="COG1625">
    <property type="taxonomic scope" value="Bacteria"/>
</dbReference>
<dbReference type="HOGENOM" id="CLU_037396_0_0_9"/>
<dbReference type="SUPFAM" id="SSF50156">
    <property type="entry name" value="PDZ domain-like"/>
    <property type="match status" value="1"/>
</dbReference>
<dbReference type="Pfam" id="PF04459">
    <property type="entry name" value="DUF512"/>
    <property type="match status" value="1"/>
</dbReference>
<feature type="domain" description="Putative radical SAM N-terminal" evidence="3">
    <location>
        <begin position="106"/>
        <end position="253"/>
    </location>
</feature>
<evidence type="ECO:0000259" key="3">
    <source>
        <dbReference type="Pfam" id="PF19238"/>
    </source>
</evidence>
<name>C4V2R5_9FIRM</name>
<proteinExistence type="predicted"/>
<dbReference type="SUPFAM" id="SSF102114">
    <property type="entry name" value="Radical SAM enzymes"/>
    <property type="match status" value="1"/>
</dbReference>